<keyword evidence="2" id="KW-1185">Reference proteome</keyword>
<dbReference type="Pfam" id="PF05593">
    <property type="entry name" value="RHS_repeat"/>
    <property type="match status" value="2"/>
</dbReference>
<evidence type="ECO:0000313" key="2">
    <source>
        <dbReference type="Proteomes" id="UP001231941"/>
    </source>
</evidence>
<protein>
    <recommendedName>
        <fullName evidence="3">RHS repeat protein</fullName>
    </recommendedName>
</protein>
<name>A0ABT9J2S2_9BACL</name>
<reference evidence="1 2" key="1">
    <citation type="submission" date="2023-08" db="EMBL/GenBank/DDBJ databases">
        <authorList>
            <person name="Park J.-S."/>
        </authorList>
    </citation>
    <scope>NUCLEOTIDE SEQUENCE [LARGE SCALE GENOMIC DNA]</scope>
    <source>
        <strain evidence="1 2">2205SS18-9</strain>
    </source>
</reference>
<dbReference type="InterPro" id="IPR050708">
    <property type="entry name" value="T6SS_VgrG/RHS"/>
</dbReference>
<dbReference type="InterPro" id="IPR006530">
    <property type="entry name" value="YD"/>
</dbReference>
<dbReference type="PANTHER" id="PTHR32305:SF15">
    <property type="entry name" value="PROTEIN RHSA-RELATED"/>
    <property type="match status" value="1"/>
</dbReference>
<dbReference type="InterPro" id="IPR031325">
    <property type="entry name" value="RHS_repeat"/>
</dbReference>
<dbReference type="Gene3D" id="2.180.10.10">
    <property type="entry name" value="RHS repeat-associated core"/>
    <property type="match status" value="1"/>
</dbReference>
<dbReference type="EMBL" id="JAVAMP010000010">
    <property type="protein sequence ID" value="MDP5275906.1"/>
    <property type="molecule type" value="Genomic_DNA"/>
</dbReference>
<sequence>MYTYDEVGNITSVTDQTGFTTTYGYDLSNRMKSATFNGQTTTYSYDVNGNREAIEYDGGVREEYTYDKNNRIQTLTNRKSDGTVLSSYQYTYDAAGRWISKTDDFGTTFYTYDEVGRIINVEAPGKTTVYAYDNAGNRKSMQVTYTSEQSSGYIEPTSGENLKEK</sequence>
<gene>
    <name evidence="1" type="ORF">Q5Y73_17545</name>
</gene>
<proteinExistence type="predicted"/>
<evidence type="ECO:0008006" key="3">
    <source>
        <dbReference type="Google" id="ProtNLM"/>
    </source>
</evidence>
<dbReference type="PANTHER" id="PTHR32305">
    <property type="match status" value="1"/>
</dbReference>
<dbReference type="NCBIfam" id="TIGR01643">
    <property type="entry name" value="YD_repeat_2x"/>
    <property type="match status" value="3"/>
</dbReference>
<comment type="caution">
    <text evidence="1">The sequence shown here is derived from an EMBL/GenBank/DDBJ whole genome shotgun (WGS) entry which is preliminary data.</text>
</comment>
<organism evidence="1 2">
    <name type="scientific">Chengkuizengella axinellae</name>
    <dbReference type="NCBI Taxonomy" id="3064388"/>
    <lineage>
        <taxon>Bacteria</taxon>
        <taxon>Bacillati</taxon>
        <taxon>Bacillota</taxon>
        <taxon>Bacilli</taxon>
        <taxon>Bacillales</taxon>
        <taxon>Paenibacillaceae</taxon>
        <taxon>Chengkuizengella</taxon>
    </lineage>
</organism>
<accession>A0ABT9J2S2</accession>
<evidence type="ECO:0000313" key="1">
    <source>
        <dbReference type="EMBL" id="MDP5275906.1"/>
    </source>
</evidence>
<dbReference type="Proteomes" id="UP001231941">
    <property type="component" value="Unassembled WGS sequence"/>
</dbReference>